<name>A0ABP6HCJ5_9ACTN</name>
<sequence>MASYEARVDSRNSGARTGRTLAGADVRQMNTPVFAAQGVVSVERMDGYRSSDVDVVEVTLRGVEARQTPKGGQVYPPHLIAMRQAVIFSSPIGLNFC</sequence>
<dbReference type="Proteomes" id="UP001501474">
    <property type="component" value="Unassembled WGS sequence"/>
</dbReference>
<comment type="caution">
    <text evidence="2">The sequence shown here is derived from an EMBL/GenBank/DDBJ whole genome shotgun (WGS) entry which is preliminary data.</text>
</comment>
<feature type="region of interest" description="Disordered" evidence="1">
    <location>
        <begin position="1"/>
        <end position="22"/>
    </location>
</feature>
<accession>A0ABP6HCJ5</accession>
<keyword evidence="3" id="KW-1185">Reference proteome</keyword>
<feature type="compositionally biased region" description="Basic and acidic residues" evidence="1">
    <location>
        <begin position="1"/>
        <end position="10"/>
    </location>
</feature>
<evidence type="ECO:0000313" key="2">
    <source>
        <dbReference type="EMBL" id="GAA2769224.1"/>
    </source>
</evidence>
<protein>
    <submittedName>
        <fullName evidence="2">Uncharacterized protein</fullName>
    </submittedName>
</protein>
<gene>
    <name evidence="2" type="ORF">GCM10010104_03340</name>
</gene>
<evidence type="ECO:0000256" key="1">
    <source>
        <dbReference type="SAM" id="MobiDB-lite"/>
    </source>
</evidence>
<evidence type="ECO:0000313" key="3">
    <source>
        <dbReference type="Proteomes" id="UP001501474"/>
    </source>
</evidence>
<proteinExistence type="predicted"/>
<organism evidence="2 3">
    <name type="scientific">Streptomyces indiaensis</name>
    <dbReference type="NCBI Taxonomy" id="284033"/>
    <lineage>
        <taxon>Bacteria</taxon>
        <taxon>Bacillati</taxon>
        <taxon>Actinomycetota</taxon>
        <taxon>Actinomycetes</taxon>
        <taxon>Kitasatosporales</taxon>
        <taxon>Streptomycetaceae</taxon>
        <taxon>Streptomyces</taxon>
    </lineage>
</organism>
<dbReference type="EMBL" id="BAAART010000005">
    <property type="protein sequence ID" value="GAA2769224.1"/>
    <property type="molecule type" value="Genomic_DNA"/>
</dbReference>
<reference evidence="3" key="1">
    <citation type="journal article" date="2019" name="Int. J. Syst. Evol. Microbiol.">
        <title>The Global Catalogue of Microorganisms (GCM) 10K type strain sequencing project: providing services to taxonomists for standard genome sequencing and annotation.</title>
        <authorList>
            <consortium name="The Broad Institute Genomics Platform"/>
            <consortium name="The Broad Institute Genome Sequencing Center for Infectious Disease"/>
            <person name="Wu L."/>
            <person name="Ma J."/>
        </authorList>
    </citation>
    <scope>NUCLEOTIDE SEQUENCE [LARGE SCALE GENOMIC DNA]</scope>
    <source>
        <strain evidence="3">JCM 3053</strain>
    </source>
</reference>